<dbReference type="Proteomes" id="UP001597512">
    <property type="component" value="Unassembled WGS sequence"/>
</dbReference>
<keyword evidence="2" id="KW-1185">Reference proteome</keyword>
<gene>
    <name evidence="1" type="ORF">ACFS25_08670</name>
</gene>
<proteinExistence type="predicted"/>
<evidence type="ECO:0000313" key="2">
    <source>
        <dbReference type="Proteomes" id="UP001597512"/>
    </source>
</evidence>
<evidence type="ECO:0000313" key="1">
    <source>
        <dbReference type="EMBL" id="MFD2933851.1"/>
    </source>
</evidence>
<accession>A0ABW6AEX0</accession>
<organism evidence="1 2">
    <name type="scientific">Spirosoma flavum</name>
    <dbReference type="NCBI Taxonomy" id="2048557"/>
    <lineage>
        <taxon>Bacteria</taxon>
        <taxon>Pseudomonadati</taxon>
        <taxon>Bacteroidota</taxon>
        <taxon>Cytophagia</taxon>
        <taxon>Cytophagales</taxon>
        <taxon>Cytophagaceae</taxon>
        <taxon>Spirosoma</taxon>
    </lineage>
</organism>
<protein>
    <submittedName>
        <fullName evidence="1">Uncharacterized protein</fullName>
    </submittedName>
</protein>
<name>A0ABW6AEX0_9BACT</name>
<sequence length="127" mass="14567">MGSVFDFSDLDYAEALNHFINREMISEIVLVDDVSCTFIKNTILKTNNHYTKAEQKMSRLQKSNAERFALLDTDKQKELLAKLNFYRQSYELLDVAFIGGKIDDGSISTSGLICDRTNAKFERLQLE</sequence>
<dbReference type="RefSeq" id="WP_381498719.1">
    <property type="nucleotide sequence ID" value="NZ_JBHUOM010000002.1"/>
</dbReference>
<dbReference type="EMBL" id="JBHUOM010000002">
    <property type="protein sequence ID" value="MFD2933851.1"/>
    <property type="molecule type" value="Genomic_DNA"/>
</dbReference>
<comment type="caution">
    <text evidence="1">The sequence shown here is derived from an EMBL/GenBank/DDBJ whole genome shotgun (WGS) entry which is preliminary data.</text>
</comment>
<reference evidence="2" key="1">
    <citation type="journal article" date="2019" name="Int. J. Syst. Evol. Microbiol.">
        <title>The Global Catalogue of Microorganisms (GCM) 10K type strain sequencing project: providing services to taxonomists for standard genome sequencing and annotation.</title>
        <authorList>
            <consortium name="The Broad Institute Genomics Platform"/>
            <consortium name="The Broad Institute Genome Sequencing Center for Infectious Disease"/>
            <person name="Wu L."/>
            <person name="Ma J."/>
        </authorList>
    </citation>
    <scope>NUCLEOTIDE SEQUENCE [LARGE SCALE GENOMIC DNA]</scope>
    <source>
        <strain evidence="2">KCTC 52490</strain>
    </source>
</reference>